<dbReference type="EMBL" id="SMGG01000003">
    <property type="protein sequence ID" value="TCK62080.1"/>
    <property type="molecule type" value="Genomic_DNA"/>
</dbReference>
<dbReference type="AlphaFoldDB" id="A0A4R1KDE2"/>
<name>A0A4R1KDE2_9BACT</name>
<organism evidence="2 3">
    <name type="scientific">Seleniivibrio woodruffii</name>
    <dbReference type="NCBI Taxonomy" id="1078050"/>
    <lineage>
        <taxon>Bacteria</taxon>
        <taxon>Pseudomonadati</taxon>
        <taxon>Deferribacterota</taxon>
        <taxon>Deferribacteres</taxon>
        <taxon>Deferribacterales</taxon>
        <taxon>Geovibrionaceae</taxon>
        <taxon>Seleniivibrio</taxon>
    </lineage>
</organism>
<feature type="signal peptide" evidence="1">
    <location>
        <begin position="1"/>
        <end position="22"/>
    </location>
</feature>
<keyword evidence="1" id="KW-0732">Signal</keyword>
<proteinExistence type="predicted"/>
<dbReference type="RefSeq" id="WP_132871856.1">
    <property type="nucleotide sequence ID" value="NZ_JAJUHT010000002.1"/>
</dbReference>
<dbReference type="Proteomes" id="UP000294614">
    <property type="component" value="Unassembled WGS sequence"/>
</dbReference>
<feature type="chain" id="PRO_5020487731" description="DUF4292 domain-containing protein" evidence="1">
    <location>
        <begin position="23"/>
        <end position="200"/>
    </location>
</feature>
<sequence>MKSLKRISLCLLLLLAATGCVSKSLVTDYDSDTLRLIEEANRVVCEYKGKVVVRYVYKEQDLRFKGYLDKQCSNDLTITLLGPLGITLARVEYKDGKISAMDGTGDISLLAQYISKQKGLETMVELIRYPYVNVDRSYKLEVKNGEYVMTKDDVVVTAGADYLIKSIKTPEGTYNYKYSGGKAEQLEYVTPKQSIYIGLQ</sequence>
<evidence type="ECO:0000313" key="3">
    <source>
        <dbReference type="Proteomes" id="UP000294614"/>
    </source>
</evidence>
<accession>A0A4R1KDE2</accession>
<comment type="caution">
    <text evidence="2">The sequence shown here is derived from an EMBL/GenBank/DDBJ whole genome shotgun (WGS) entry which is preliminary data.</text>
</comment>
<dbReference type="PROSITE" id="PS51257">
    <property type="entry name" value="PROKAR_LIPOPROTEIN"/>
    <property type="match status" value="1"/>
</dbReference>
<protein>
    <recommendedName>
        <fullName evidence="4">DUF4292 domain-containing protein</fullName>
    </recommendedName>
</protein>
<evidence type="ECO:0000313" key="2">
    <source>
        <dbReference type="EMBL" id="TCK62080.1"/>
    </source>
</evidence>
<gene>
    <name evidence="2" type="ORF">C8D98_0590</name>
</gene>
<reference evidence="2 3" key="1">
    <citation type="submission" date="2019-03" db="EMBL/GenBank/DDBJ databases">
        <title>Genomic Encyclopedia of Type Strains, Phase IV (KMG-IV): sequencing the most valuable type-strain genomes for metagenomic binning, comparative biology and taxonomic classification.</title>
        <authorList>
            <person name="Goeker M."/>
        </authorList>
    </citation>
    <scope>NUCLEOTIDE SEQUENCE [LARGE SCALE GENOMIC DNA]</scope>
    <source>
        <strain evidence="2 3">DSM 24984</strain>
    </source>
</reference>
<evidence type="ECO:0000256" key="1">
    <source>
        <dbReference type="SAM" id="SignalP"/>
    </source>
</evidence>
<keyword evidence="3" id="KW-1185">Reference proteome</keyword>
<evidence type="ECO:0008006" key="4">
    <source>
        <dbReference type="Google" id="ProtNLM"/>
    </source>
</evidence>